<dbReference type="Proteomes" id="UP001596432">
    <property type="component" value="Unassembled WGS sequence"/>
</dbReference>
<evidence type="ECO:0000256" key="1">
    <source>
        <dbReference type="SAM" id="MobiDB-lite"/>
    </source>
</evidence>
<dbReference type="InterPro" id="IPR025403">
    <property type="entry name" value="TgpA-like_C"/>
</dbReference>
<evidence type="ECO:0000313" key="4">
    <source>
        <dbReference type="EMBL" id="MFC7139132.1"/>
    </source>
</evidence>
<evidence type="ECO:0000256" key="2">
    <source>
        <dbReference type="SAM" id="Phobius"/>
    </source>
</evidence>
<proteinExistence type="predicted"/>
<keyword evidence="2" id="KW-0472">Membrane</keyword>
<evidence type="ECO:0000313" key="5">
    <source>
        <dbReference type="Proteomes" id="UP001596432"/>
    </source>
</evidence>
<keyword evidence="5" id="KW-1185">Reference proteome</keyword>
<feature type="domain" description="Protein-glutamine gamma-glutamyltransferase-like C-terminal" evidence="3">
    <location>
        <begin position="244"/>
        <end position="299"/>
    </location>
</feature>
<sequence>MDDYLSRASLRVVVVGLVAMAALAVGAAAITSAVDPGASSTQPGDEPSEPGDGGAPPSTPSDPDERQPTPGDPGDPRDPIDASWCVQPLSAWYGVVVYFGAFVAALVAIKRRYSLGATFFGLYALAPPAFLAYFLSTDCPSVNGPGIGPGGDLPGPGDNGVEPLIHAVDVPPEAVLGVFGVVLVGTAAVLLRASGGETVTDVSQGSAAAEDGDPVDPRDLAVAAGRAADRLEARNADVDNEVYRAWWEMTSLLDVPNPDSATPGEFAEAAVAVGLREDDVTELTRLFEEVRYGERDAESREELAVSVFRAIEDSYGGDAAGDGSDGSADGR</sequence>
<keyword evidence="2" id="KW-1133">Transmembrane helix</keyword>
<feature type="transmembrane region" description="Helical" evidence="2">
    <location>
        <begin position="91"/>
        <end position="109"/>
    </location>
</feature>
<feature type="transmembrane region" description="Helical" evidence="2">
    <location>
        <begin position="116"/>
        <end position="135"/>
    </location>
</feature>
<keyword evidence="2" id="KW-0812">Transmembrane</keyword>
<feature type="transmembrane region" description="Helical" evidence="2">
    <location>
        <begin position="12"/>
        <end position="34"/>
    </location>
</feature>
<accession>A0ABD5XVK7</accession>
<dbReference type="EMBL" id="JBHTAS010000001">
    <property type="protein sequence ID" value="MFC7139132.1"/>
    <property type="molecule type" value="Genomic_DNA"/>
</dbReference>
<feature type="region of interest" description="Disordered" evidence="1">
    <location>
        <begin position="34"/>
        <end position="80"/>
    </location>
</feature>
<reference evidence="4 5" key="1">
    <citation type="journal article" date="2019" name="Int. J. Syst. Evol. Microbiol.">
        <title>The Global Catalogue of Microorganisms (GCM) 10K type strain sequencing project: providing services to taxonomists for standard genome sequencing and annotation.</title>
        <authorList>
            <consortium name="The Broad Institute Genomics Platform"/>
            <consortium name="The Broad Institute Genome Sequencing Center for Infectious Disease"/>
            <person name="Wu L."/>
            <person name="Ma J."/>
        </authorList>
    </citation>
    <scope>NUCLEOTIDE SEQUENCE [LARGE SCALE GENOMIC DNA]</scope>
    <source>
        <strain evidence="4 5">XZYJT29</strain>
    </source>
</reference>
<dbReference type="AlphaFoldDB" id="A0ABD5XVK7"/>
<organism evidence="4 5">
    <name type="scientific">Halosimplex aquaticum</name>
    <dbReference type="NCBI Taxonomy" id="3026162"/>
    <lineage>
        <taxon>Archaea</taxon>
        <taxon>Methanobacteriati</taxon>
        <taxon>Methanobacteriota</taxon>
        <taxon>Stenosarchaea group</taxon>
        <taxon>Halobacteria</taxon>
        <taxon>Halobacteriales</taxon>
        <taxon>Haloarculaceae</taxon>
        <taxon>Halosimplex</taxon>
    </lineage>
</organism>
<name>A0ABD5XVK7_9EURY</name>
<dbReference type="Pfam" id="PF13559">
    <property type="entry name" value="DUF4129"/>
    <property type="match status" value="1"/>
</dbReference>
<dbReference type="GeneID" id="78819382"/>
<gene>
    <name evidence="4" type="ORF">ACFQMA_04675</name>
</gene>
<feature type="transmembrane region" description="Helical" evidence="2">
    <location>
        <begin position="174"/>
        <end position="191"/>
    </location>
</feature>
<comment type="caution">
    <text evidence="4">The sequence shown here is derived from an EMBL/GenBank/DDBJ whole genome shotgun (WGS) entry which is preliminary data.</text>
</comment>
<evidence type="ECO:0000259" key="3">
    <source>
        <dbReference type="Pfam" id="PF13559"/>
    </source>
</evidence>
<protein>
    <submittedName>
        <fullName evidence="4">DUF4129 domain-containing protein</fullName>
    </submittedName>
</protein>
<dbReference type="RefSeq" id="WP_274324731.1">
    <property type="nucleotide sequence ID" value="NZ_CP118158.1"/>
</dbReference>